<evidence type="ECO:0000256" key="4">
    <source>
        <dbReference type="ARBA" id="ARBA00023143"/>
    </source>
</evidence>
<dbReference type="GO" id="GO:0009424">
    <property type="term" value="C:bacterial-type flagellum hook"/>
    <property type="evidence" value="ECO:0007669"/>
    <property type="project" value="TreeGrafter"/>
</dbReference>
<dbReference type="STRING" id="1105367.CG50_12695"/>
<dbReference type="OrthoDB" id="8372879at2"/>
<sequence length="442" mass="45712">MSISSSLNAGVSGLSANSTRLATIADNIANSGTYGYKRMTTEFDSLVVGASNKAGTYSAGGVTASTTRLIGENGSIVSTSNSMDLAVSGRGFLPVAETVDMNNLTNDSLRMTSTGAFYTDADGALRTESGLVLLGWPANADGTISTQARDTITGLEPVVINANQTAGDPTTTMNLGVNLPATSADGTGNGDAEALSVEYFGNLGTSETLDISFTPSPTAPNTWTMVIRDSATADNTATAADESILGEYTLVFDNTTQNGGTLASVTALGSSPAYDASTGALSLDVAEGLQTISMTIGKIGDTNGLTQLSDSFSPTSITKDGSPVGNLASIEIDENGFIKATYDTGFIRTVYQVPLVDVSNQNGLISLDSQTFKVSSTSGSFYLWDAGDGPTGTVAGYSRESSTVDVAEELTNLIQTQRAYSSNAKVIQTVDQMYEETTNIKR</sequence>
<keyword evidence="9" id="KW-0282">Flagellum</keyword>
<accession>A0A086Y441</accession>
<evidence type="ECO:0000259" key="6">
    <source>
        <dbReference type="Pfam" id="PF00460"/>
    </source>
</evidence>
<evidence type="ECO:0000313" key="9">
    <source>
        <dbReference type="EMBL" id="KFI29041.1"/>
    </source>
</evidence>
<dbReference type="InterPro" id="IPR037925">
    <property type="entry name" value="FlgE/F/G-like"/>
</dbReference>
<feature type="domain" description="Flagellar basal-body/hook protein C-terminal" evidence="7">
    <location>
        <begin position="400"/>
        <end position="439"/>
    </location>
</feature>
<evidence type="ECO:0000313" key="10">
    <source>
        <dbReference type="Proteomes" id="UP000028824"/>
    </source>
</evidence>
<dbReference type="GO" id="GO:0071978">
    <property type="term" value="P:bacterial-type flagellum-dependent swarming motility"/>
    <property type="evidence" value="ECO:0007669"/>
    <property type="project" value="TreeGrafter"/>
</dbReference>
<comment type="function">
    <text evidence="5">A flexible structure which links the flagellar filament to the drive apparatus in the basal body.</text>
</comment>
<evidence type="ECO:0000259" key="7">
    <source>
        <dbReference type="Pfam" id="PF06429"/>
    </source>
</evidence>
<evidence type="ECO:0000256" key="5">
    <source>
        <dbReference type="RuleBase" id="RU362116"/>
    </source>
</evidence>
<dbReference type="Proteomes" id="UP000028824">
    <property type="component" value="Unassembled WGS sequence"/>
</dbReference>
<dbReference type="Pfam" id="PF00460">
    <property type="entry name" value="Flg_bb_rod"/>
    <property type="match status" value="1"/>
</dbReference>
<dbReference type="AlphaFoldDB" id="A0A086Y441"/>
<dbReference type="Pfam" id="PF06429">
    <property type="entry name" value="Flg_bbr_C"/>
    <property type="match status" value="1"/>
</dbReference>
<name>A0A086Y441_9RHOB</name>
<dbReference type="SUPFAM" id="SSF117143">
    <property type="entry name" value="Flagellar hook protein flgE"/>
    <property type="match status" value="1"/>
</dbReference>
<dbReference type="PANTHER" id="PTHR30435">
    <property type="entry name" value="FLAGELLAR PROTEIN"/>
    <property type="match status" value="1"/>
</dbReference>
<keyword evidence="9" id="KW-0966">Cell projection</keyword>
<evidence type="ECO:0000259" key="8">
    <source>
        <dbReference type="Pfam" id="PF07559"/>
    </source>
</evidence>
<protein>
    <recommendedName>
        <fullName evidence="3 5">Flagellar hook protein FlgE</fullName>
    </recommendedName>
</protein>
<organism evidence="9 10">
    <name type="scientific">Paenirhodobacter enshiensis</name>
    <dbReference type="NCBI Taxonomy" id="1105367"/>
    <lineage>
        <taxon>Bacteria</taxon>
        <taxon>Pseudomonadati</taxon>
        <taxon>Pseudomonadota</taxon>
        <taxon>Alphaproteobacteria</taxon>
        <taxon>Rhodobacterales</taxon>
        <taxon>Rhodobacter group</taxon>
        <taxon>Paenirhodobacter</taxon>
    </lineage>
</organism>
<keyword evidence="9" id="KW-0969">Cilium</keyword>
<comment type="similarity">
    <text evidence="2 5">Belongs to the flagella basal body rod proteins family.</text>
</comment>
<dbReference type="GO" id="GO:0005829">
    <property type="term" value="C:cytosol"/>
    <property type="evidence" value="ECO:0007669"/>
    <property type="project" value="TreeGrafter"/>
</dbReference>
<dbReference type="GO" id="GO:0009425">
    <property type="term" value="C:bacterial-type flagellum basal body"/>
    <property type="evidence" value="ECO:0007669"/>
    <property type="project" value="UniProtKB-SubCell"/>
</dbReference>
<evidence type="ECO:0000256" key="3">
    <source>
        <dbReference type="ARBA" id="ARBA00019015"/>
    </source>
</evidence>
<dbReference type="eggNOG" id="COG1749">
    <property type="taxonomic scope" value="Bacteria"/>
</dbReference>
<dbReference type="Pfam" id="PF07559">
    <property type="entry name" value="FlgE_D2"/>
    <property type="match status" value="1"/>
</dbReference>
<dbReference type="InterPro" id="IPR001444">
    <property type="entry name" value="Flag_bb_rod_N"/>
</dbReference>
<dbReference type="PANTHER" id="PTHR30435:SF1">
    <property type="entry name" value="FLAGELLAR HOOK PROTEIN FLGE"/>
    <property type="match status" value="1"/>
</dbReference>
<reference evidence="9 10" key="1">
    <citation type="submission" date="2014-03" db="EMBL/GenBank/DDBJ databases">
        <title>Genome of Paenirhodobacter enshiensis DW2-9.</title>
        <authorList>
            <person name="Wang D."/>
            <person name="Wang G."/>
        </authorList>
    </citation>
    <scope>NUCLEOTIDE SEQUENCE [LARGE SCALE GENOMIC DNA]</scope>
    <source>
        <strain evidence="9 10">DW2-9</strain>
    </source>
</reference>
<dbReference type="EMBL" id="JFZB01000005">
    <property type="protein sequence ID" value="KFI29041.1"/>
    <property type="molecule type" value="Genomic_DNA"/>
</dbReference>
<dbReference type="InterPro" id="IPR011491">
    <property type="entry name" value="FlgE_D2"/>
</dbReference>
<dbReference type="RefSeq" id="WP_036635610.1">
    <property type="nucleotide sequence ID" value="NZ_JAYRGJ010000002.1"/>
</dbReference>
<keyword evidence="10" id="KW-1185">Reference proteome</keyword>
<evidence type="ECO:0000256" key="1">
    <source>
        <dbReference type="ARBA" id="ARBA00004117"/>
    </source>
</evidence>
<feature type="domain" description="Flagellar basal body rod protein N-terminal" evidence="6">
    <location>
        <begin position="7"/>
        <end position="37"/>
    </location>
</feature>
<feature type="domain" description="Flagellar hook protein FlgE D2" evidence="8">
    <location>
        <begin position="194"/>
        <end position="321"/>
    </location>
</feature>
<dbReference type="InterPro" id="IPR010930">
    <property type="entry name" value="Flg_bb/hook_C_dom"/>
</dbReference>
<keyword evidence="4 5" id="KW-0975">Bacterial flagellum</keyword>
<comment type="caution">
    <text evidence="9">The sequence shown here is derived from an EMBL/GenBank/DDBJ whole genome shotgun (WGS) entry which is preliminary data.</text>
</comment>
<evidence type="ECO:0000256" key="2">
    <source>
        <dbReference type="ARBA" id="ARBA00009677"/>
    </source>
</evidence>
<comment type="subcellular location">
    <subcellularLocation>
        <location evidence="1 5">Bacterial flagellum basal body</location>
    </subcellularLocation>
</comment>
<gene>
    <name evidence="9" type="ORF">CG50_12695</name>
</gene>
<dbReference type="InterPro" id="IPR020013">
    <property type="entry name" value="Flagellar_FlgE/F/G"/>
</dbReference>
<proteinExistence type="inferred from homology"/>
<dbReference type="NCBIfam" id="TIGR03506">
    <property type="entry name" value="FlgEFG_subfam"/>
    <property type="match status" value="1"/>
</dbReference>